<evidence type="ECO:0000313" key="2">
    <source>
        <dbReference type="Proteomes" id="UP000683925"/>
    </source>
</evidence>
<comment type="caution">
    <text evidence="1">The sequence shown here is derived from an EMBL/GenBank/DDBJ whole genome shotgun (WGS) entry which is preliminary data.</text>
</comment>
<proteinExistence type="predicted"/>
<reference evidence="1" key="1">
    <citation type="submission" date="2021-01" db="EMBL/GenBank/DDBJ databases">
        <authorList>
            <consortium name="Genoscope - CEA"/>
            <person name="William W."/>
        </authorList>
    </citation>
    <scope>NUCLEOTIDE SEQUENCE</scope>
</reference>
<dbReference type="EMBL" id="CAJJDP010000107">
    <property type="protein sequence ID" value="CAD8194867.1"/>
    <property type="molecule type" value="Genomic_DNA"/>
</dbReference>
<accession>A0A8S1X1T6</accession>
<keyword evidence="2" id="KW-1185">Reference proteome</keyword>
<organism evidence="1 2">
    <name type="scientific">Paramecium octaurelia</name>
    <dbReference type="NCBI Taxonomy" id="43137"/>
    <lineage>
        <taxon>Eukaryota</taxon>
        <taxon>Sar</taxon>
        <taxon>Alveolata</taxon>
        <taxon>Ciliophora</taxon>
        <taxon>Intramacronucleata</taxon>
        <taxon>Oligohymenophorea</taxon>
        <taxon>Peniculida</taxon>
        <taxon>Parameciidae</taxon>
        <taxon>Paramecium</taxon>
    </lineage>
</organism>
<name>A0A8S1X1T6_PAROT</name>
<protein>
    <submittedName>
        <fullName evidence="1">Uncharacterized protein</fullName>
    </submittedName>
</protein>
<dbReference type="AlphaFoldDB" id="A0A8S1X1T6"/>
<evidence type="ECO:0000313" key="1">
    <source>
        <dbReference type="EMBL" id="CAD8194867.1"/>
    </source>
</evidence>
<dbReference type="Proteomes" id="UP000683925">
    <property type="component" value="Unassembled WGS sequence"/>
</dbReference>
<gene>
    <name evidence="1" type="ORF">POCTA_138.1.T1070206</name>
</gene>
<sequence length="179" mass="21829">MQEYLQYSSKKFQNWLSSTFQITYYWRSFQISNASLDYGIDEKNLNKFKNRVRSLNEILIIFVVNPQNQKLKCKWQRQLWKKQQQVDGKQRKKQFLMKELTIYLQTKAVLKIYLRIYLICGTEDAFIILSYLERNQEKILKEQKKKLREIFEDGVRQYSYTSREVQEEDQECSSICQMI</sequence>